<keyword evidence="12" id="KW-0129">CBS domain</keyword>
<gene>
    <name evidence="20" type="primary">rip3</name>
    <name evidence="20" type="ORF">Pan14r_46570</name>
</gene>
<dbReference type="PIRSF" id="PIRSF006404">
    <property type="entry name" value="UCP006404_Pept_M50_CBS"/>
    <property type="match status" value="1"/>
</dbReference>
<keyword evidence="8" id="KW-0378">Hydrolase</keyword>
<feature type="binding site" evidence="15">
    <location>
        <position position="90"/>
    </location>
    <ligand>
        <name>Zn(2+)</name>
        <dbReference type="ChEBI" id="CHEBI:29105"/>
        <note>catalytic</note>
    </ligand>
</feature>
<comment type="caution">
    <text evidence="20">The sequence shown here is derived from an EMBL/GenBank/DDBJ whole genome shotgun (WGS) entry which is preliminary data.</text>
</comment>
<dbReference type="PANTHER" id="PTHR39188">
    <property type="entry name" value="MEMBRANE-ASSOCIATED ZINC METALLOPROTEASE M50B"/>
    <property type="match status" value="1"/>
</dbReference>
<evidence type="ECO:0000256" key="11">
    <source>
        <dbReference type="ARBA" id="ARBA00023049"/>
    </source>
</evidence>
<comment type="similarity">
    <text evidence="2">Belongs to the peptidase M50B family.</text>
</comment>
<evidence type="ECO:0000256" key="3">
    <source>
        <dbReference type="ARBA" id="ARBA00022475"/>
    </source>
</evidence>
<feature type="transmembrane region" description="Helical" evidence="17">
    <location>
        <begin position="126"/>
        <end position="150"/>
    </location>
</feature>
<name>A0A5C5Y9I2_9PLAN</name>
<dbReference type="GO" id="GO:0005886">
    <property type="term" value="C:plasma membrane"/>
    <property type="evidence" value="ECO:0007669"/>
    <property type="project" value="UniProtKB-SubCell"/>
</dbReference>
<feature type="region of interest" description="Disordered" evidence="16">
    <location>
        <begin position="412"/>
        <end position="438"/>
    </location>
</feature>
<keyword evidence="7" id="KW-0677">Repeat</keyword>
<feature type="domain" description="Peptidase M50" evidence="19">
    <location>
        <begin position="76"/>
        <end position="234"/>
    </location>
</feature>
<evidence type="ECO:0000256" key="9">
    <source>
        <dbReference type="ARBA" id="ARBA00022833"/>
    </source>
</evidence>
<keyword evidence="3" id="KW-1003">Cell membrane</keyword>
<keyword evidence="10 17" id="KW-1133">Transmembrane helix</keyword>
<evidence type="ECO:0000256" key="13">
    <source>
        <dbReference type="ARBA" id="ARBA00023136"/>
    </source>
</evidence>
<dbReference type="InterPro" id="IPR046342">
    <property type="entry name" value="CBS_dom_sf"/>
</dbReference>
<dbReference type="GO" id="GO:0046872">
    <property type="term" value="F:metal ion binding"/>
    <property type="evidence" value="ECO:0007669"/>
    <property type="project" value="UniProtKB-KW"/>
</dbReference>
<keyword evidence="21" id="KW-1185">Reference proteome</keyword>
<dbReference type="AlphaFoldDB" id="A0A5C5Y9I2"/>
<evidence type="ECO:0000313" key="21">
    <source>
        <dbReference type="Proteomes" id="UP000317238"/>
    </source>
</evidence>
<reference evidence="20 21" key="1">
    <citation type="submission" date="2019-02" db="EMBL/GenBank/DDBJ databases">
        <title>Deep-cultivation of Planctomycetes and their phenomic and genomic characterization uncovers novel biology.</title>
        <authorList>
            <person name="Wiegand S."/>
            <person name="Jogler M."/>
            <person name="Boedeker C."/>
            <person name="Pinto D."/>
            <person name="Vollmers J."/>
            <person name="Rivas-Marin E."/>
            <person name="Kohn T."/>
            <person name="Peeters S.H."/>
            <person name="Heuer A."/>
            <person name="Rast P."/>
            <person name="Oberbeckmann S."/>
            <person name="Bunk B."/>
            <person name="Jeske O."/>
            <person name="Meyerdierks A."/>
            <person name="Storesund J.E."/>
            <person name="Kallscheuer N."/>
            <person name="Luecker S."/>
            <person name="Lage O.M."/>
            <person name="Pohl T."/>
            <person name="Merkel B.J."/>
            <person name="Hornburger P."/>
            <person name="Mueller R.-W."/>
            <person name="Bruemmer F."/>
            <person name="Labrenz M."/>
            <person name="Spormann A.M."/>
            <person name="Op Den Camp H."/>
            <person name="Overmann J."/>
            <person name="Amann R."/>
            <person name="Jetten M.S.M."/>
            <person name="Mascher T."/>
            <person name="Medema M.H."/>
            <person name="Devos D.P."/>
            <person name="Kaster A.-K."/>
            <person name="Ovreas L."/>
            <person name="Rohde M."/>
            <person name="Galperin M.Y."/>
            <person name="Jogler C."/>
        </authorList>
    </citation>
    <scope>NUCLEOTIDE SEQUENCE [LARGE SCALE GENOMIC DNA]</scope>
    <source>
        <strain evidence="20 21">Pan14r</strain>
    </source>
</reference>
<feature type="domain" description="CBS" evidence="18">
    <location>
        <begin position="278"/>
        <end position="332"/>
    </location>
</feature>
<dbReference type="EMBL" id="SJPL01000001">
    <property type="protein sequence ID" value="TWT72337.1"/>
    <property type="molecule type" value="Genomic_DNA"/>
</dbReference>
<evidence type="ECO:0000256" key="7">
    <source>
        <dbReference type="ARBA" id="ARBA00022737"/>
    </source>
</evidence>
<feature type="transmembrane region" description="Helical" evidence="17">
    <location>
        <begin position="36"/>
        <end position="59"/>
    </location>
</feature>
<evidence type="ECO:0000256" key="14">
    <source>
        <dbReference type="PIRSR" id="PIRSR006404-1"/>
    </source>
</evidence>
<evidence type="ECO:0000256" key="5">
    <source>
        <dbReference type="ARBA" id="ARBA00022692"/>
    </source>
</evidence>
<comment type="subcellular location">
    <subcellularLocation>
        <location evidence="1">Cell membrane</location>
        <topology evidence="1">Multi-pass membrane protein</topology>
    </subcellularLocation>
</comment>
<dbReference type="SUPFAM" id="SSF54631">
    <property type="entry name" value="CBS-domain pair"/>
    <property type="match status" value="1"/>
</dbReference>
<feature type="binding site" evidence="15">
    <location>
        <position position="204"/>
    </location>
    <ligand>
        <name>Zn(2+)</name>
        <dbReference type="ChEBI" id="CHEBI:29105"/>
        <note>catalytic</note>
    </ligand>
</feature>
<evidence type="ECO:0000256" key="12">
    <source>
        <dbReference type="ARBA" id="ARBA00023122"/>
    </source>
</evidence>
<feature type="transmembrane region" description="Helical" evidence="17">
    <location>
        <begin position="65"/>
        <end position="85"/>
    </location>
</feature>
<evidence type="ECO:0000256" key="2">
    <source>
        <dbReference type="ARBA" id="ARBA00007931"/>
    </source>
</evidence>
<dbReference type="Pfam" id="PF00571">
    <property type="entry name" value="CBS"/>
    <property type="match status" value="1"/>
</dbReference>
<organism evidence="20 21">
    <name type="scientific">Crateriforma conspicua</name>
    <dbReference type="NCBI Taxonomy" id="2527996"/>
    <lineage>
        <taxon>Bacteria</taxon>
        <taxon>Pseudomonadati</taxon>
        <taxon>Planctomycetota</taxon>
        <taxon>Planctomycetia</taxon>
        <taxon>Planctomycetales</taxon>
        <taxon>Planctomycetaceae</taxon>
        <taxon>Crateriforma</taxon>
    </lineage>
</organism>
<dbReference type="InterPro" id="IPR016483">
    <property type="entry name" value="UCP006404_Pept_M50_CBS"/>
</dbReference>
<keyword evidence="5 17" id="KW-0812">Transmembrane</keyword>
<comment type="cofactor">
    <cofactor evidence="15">
        <name>Zn(2+)</name>
        <dbReference type="ChEBI" id="CHEBI:29105"/>
    </cofactor>
    <text evidence="15">Binds 1 zinc ion per subunit.</text>
</comment>
<evidence type="ECO:0000256" key="1">
    <source>
        <dbReference type="ARBA" id="ARBA00004651"/>
    </source>
</evidence>
<dbReference type="Gene3D" id="3.10.580.10">
    <property type="entry name" value="CBS-domain"/>
    <property type="match status" value="1"/>
</dbReference>
<evidence type="ECO:0000313" key="20">
    <source>
        <dbReference type="EMBL" id="TWT72337.1"/>
    </source>
</evidence>
<dbReference type="GO" id="GO:0008237">
    <property type="term" value="F:metallopeptidase activity"/>
    <property type="evidence" value="ECO:0007669"/>
    <property type="project" value="UniProtKB-KW"/>
</dbReference>
<evidence type="ECO:0000256" key="6">
    <source>
        <dbReference type="ARBA" id="ARBA00022723"/>
    </source>
</evidence>
<evidence type="ECO:0000256" key="10">
    <source>
        <dbReference type="ARBA" id="ARBA00022989"/>
    </source>
</evidence>
<proteinExistence type="inferred from homology"/>
<keyword evidence="6 15" id="KW-0479">Metal-binding</keyword>
<keyword evidence="4 20" id="KW-0645">Protease</keyword>
<dbReference type="GO" id="GO:0006508">
    <property type="term" value="P:proteolysis"/>
    <property type="evidence" value="ECO:0007669"/>
    <property type="project" value="UniProtKB-KW"/>
</dbReference>
<feature type="transmembrane region" description="Helical" evidence="17">
    <location>
        <begin position="178"/>
        <end position="201"/>
    </location>
</feature>
<feature type="binding site" evidence="15">
    <location>
        <position position="86"/>
    </location>
    <ligand>
        <name>Zn(2+)</name>
        <dbReference type="ChEBI" id="CHEBI:29105"/>
        <note>catalytic</note>
    </ligand>
</feature>
<dbReference type="PANTHER" id="PTHR39188:SF3">
    <property type="entry name" value="STAGE IV SPORULATION PROTEIN FB"/>
    <property type="match status" value="1"/>
</dbReference>
<accession>A0A5C5Y9I2</accession>
<dbReference type="InterPro" id="IPR000644">
    <property type="entry name" value="CBS_dom"/>
</dbReference>
<protein>
    <submittedName>
        <fullName evidence="20">Putative zinc metalloprotease Rip3</fullName>
    </submittedName>
</protein>
<dbReference type="CDD" id="cd06164">
    <property type="entry name" value="S2P-M50_SpoIVFB_CBS"/>
    <property type="match status" value="1"/>
</dbReference>
<dbReference type="InterPro" id="IPR008915">
    <property type="entry name" value="Peptidase_M50"/>
</dbReference>
<evidence type="ECO:0000256" key="17">
    <source>
        <dbReference type="SAM" id="Phobius"/>
    </source>
</evidence>
<dbReference type="Proteomes" id="UP000317238">
    <property type="component" value="Unassembled WGS sequence"/>
</dbReference>
<keyword evidence="9 15" id="KW-0862">Zinc</keyword>
<evidence type="ECO:0000259" key="19">
    <source>
        <dbReference type="Pfam" id="PF02163"/>
    </source>
</evidence>
<evidence type="ECO:0000256" key="8">
    <source>
        <dbReference type="ARBA" id="ARBA00022801"/>
    </source>
</evidence>
<evidence type="ECO:0000256" key="15">
    <source>
        <dbReference type="PIRSR" id="PIRSR006404-2"/>
    </source>
</evidence>
<evidence type="ECO:0000259" key="18">
    <source>
        <dbReference type="Pfam" id="PF00571"/>
    </source>
</evidence>
<evidence type="ECO:0000256" key="4">
    <source>
        <dbReference type="ARBA" id="ARBA00022670"/>
    </source>
</evidence>
<evidence type="ECO:0000256" key="16">
    <source>
        <dbReference type="SAM" id="MobiDB-lite"/>
    </source>
</evidence>
<dbReference type="Pfam" id="PF02163">
    <property type="entry name" value="Peptidase_M50"/>
    <property type="match status" value="1"/>
</dbReference>
<sequence>MTKARAPAIGCQRLRCRHCLLHQPDELIVLERRLRLGTFFGIDLFVHWTFGLLIAYMVATSWSEGPLGVVYSVARLFGVFLCVTLHEYGHALTARIFHVPTVDITLLPIGGVARLKQMPRVPWQELLVAVAGPAVNVVIAGLLILGIYAFTGGDLGIRLGWDTQSQIELSDLLIEPSIWGFVLTMLLVNIMLIVFNMIPAFPMDGGRVLRSGLAMLMSYRRATFIASRIGLLCAALMAFYALQVGAFMPVFIAAFIAFAGMNEARQVDVMESVRGLCVDDVMVRGVAGIPMDTPLGRVAFDWKNNAAATQPVVSRIGTVVGVVRLKDVGEAIEQRVDPMTPIGGLADHSITPATLDEDLETILLSGDRNQRAIPVVDDGGILIGMLDLDTLLLRGTLKSIVPAAAVTSPISAADPTGVESLGPYDPPPNHPPQFDALS</sequence>
<feature type="transmembrane region" description="Helical" evidence="17">
    <location>
        <begin position="222"/>
        <end position="240"/>
    </location>
</feature>
<feature type="active site" evidence="14">
    <location>
        <position position="87"/>
    </location>
</feature>
<keyword evidence="13 17" id="KW-0472">Membrane</keyword>
<keyword evidence="11 20" id="KW-0482">Metalloprotease</keyword>